<evidence type="ECO:0000256" key="4">
    <source>
        <dbReference type="ARBA" id="ARBA00022989"/>
    </source>
</evidence>
<dbReference type="InterPro" id="IPR000160">
    <property type="entry name" value="GGDEF_dom"/>
</dbReference>
<reference evidence="9" key="1">
    <citation type="submission" date="2016-10" db="EMBL/GenBank/DDBJ databases">
        <authorList>
            <person name="Varghese N."/>
            <person name="Submissions S."/>
        </authorList>
    </citation>
    <scope>NUCLEOTIDE SEQUENCE [LARGE SCALE GENOMIC DNA]</scope>
    <source>
        <strain evidence="9">DSM 23664</strain>
    </source>
</reference>
<keyword evidence="3 6" id="KW-0812">Transmembrane</keyword>
<dbReference type="InterPro" id="IPR043128">
    <property type="entry name" value="Rev_trsase/Diguanyl_cyclase"/>
</dbReference>
<dbReference type="GO" id="GO:0043709">
    <property type="term" value="P:cell adhesion involved in single-species biofilm formation"/>
    <property type="evidence" value="ECO:0007669"/>
    <property type="project" value="TreeGrafter"/>
</dbReference>
<dbReference type="GO" id="GO:0071555">
    <property type="term" value="P:cell wall organization"/>
    <property type="evidence" value="ECO:0007669"/>
    <property type="project" value="InterPro"/>
</dbReference>
<dbReference type="EMBL" id="FOLT01000002">
    <property type="protein sequence ID" value="SFB96446.1"/>
    <property type="molecule type" value="Genomic_DNA"/>
</dbReference>
<dbReference type="PANTHER" id="PTHR45138:SF9">
    <property type="entry name" value="DIGUANYLATE CYCLASE DGCM-RELATED"/>
    <property type="match status" value="1"/>
</dbReference>
<dbReference type="GO" id="GO:1902201">
    <property type="term" value="P:negative regulation of bacterial-type flagellum-dependent cell motility"/>
    <property type="evidence" value="ECO:0007669"/>
    <property type="project" value="TreeGrafter"/>
</dbReference>
<keyword evidence="9" id="KW-1185">Reference proteome</keyword>
<evidence type="ECO:0000256" key="3">
    <source>
        <dbReference type="ARBA" id="ARBA00022692"/>
    </source>
</evidence>
<dbReference type="InterPro" id="IPR029787">
    <property type="entry name" value="Nucleotide_cyclase"/>
</dbReference>
<dbReference type="CDD" id="cd01949">
    <property type="entry name" value="GGDEF"/>
    <property type="match status" value="1"/>
</dbReference>
<gene>
    <name evidence="8" type="ORF">SAMN04488102_10228</name>
</gene>
<comment type="subcellular location">
    <subcellularLocation>
        <location evidence="1">Cell membrane</location>
        <topology evidence="1">Multi-pass membrane protein</topology>
    </subcellularLocation>
</comment>
<evidence type="ECO:0000256" key="6">
    <source>
        <dbReference type="SAM" id="Phobius"/>
    </source>
</evidence>
<feature type="transmembrane region" description="Helical" evidence="6">
    <location>
        <begin position="5"/>
        <end position="22"/>
    </location>
</feature>
<dbReference type="OrthoDB" id="9759607at2"/>
<dbReference type="AlphaFoldDB" id="A0A1I1FBY0"/>
<dbReference type="Pfam" id="PF00990">
    <property type="entry name" value="GGDEF"/>
    <property type="match status" value="1"/>
</dbReference>
<dbReference type="GO" id="GO:0000155">
    <property type="term" value="F:phosphorelay sensor kinase activity"/>
    <property type="evidence" value="ECO:0007669"/>
    <property type="project" value="InterPro"/>
</dbReference>
<dbReference type="GO" id="GO:0005886">
    <property type="term" value="C:plasma membrane"/>
    <property type="evidence" value="ECO:0007669"/>
    <property type="project" value="UniProtKB-SubCell"/>
</dbReference>
<feature type="transmembrane region" description="Helical" evidence="6">
    <location>
        <begin position="105"/>
        <end position="124"/>
    </location>
</feature>
<dbReference type="SMART" id="SM00267">
    <property type="entry name" value="GGDEF"/>
    <property type="match status" value="1"/>
</dbReference>
<evidence type="ECO:0000256" key="5">
    <source>
        <dbReference type="ARBA" id="ARBA00023136"/>
    </source>
</evidence>
<dbReference type="FunFam" id="3.30.70.270:FF:000001">
    <property type="entry name" value="Diguanylate cyclase domain protein"/>
    <property type="match status" value="1"/>
</dbReference>
<keyword evidence="2" id="KW-1003">Cell membrane</keyword>
<dbReference type="Pfam" id="PF07694">
    <property type="entry name" value="5TM-5TMR_LYT"/>
    <property type="match status" value="1"/>
</dbReference>
<dbReference type="STRING" id="753702.SAMN04488102_10228"/>
<accession>A0A1I1FBY0</accession>
<keyword evidence="5 6" id="KW-0472">Membrane</keyword>
<organism evidence="8 9">
    <name type="scientific">Alkalibacterium subtropicum</name>
    <dbReference type="NCBI Taxonomy" id="753702"/>
    <lineage>
        <taxon>Bacteria</taxon>
        <taxon>Bacillati</taxon>
        <taxon>Bacillota</taxon>
        <taxon>Bacilli</taxon>
        <taxon>Lactobacillales</taxon>
        <taxon>Carnobacteriaceae</taxon>
        <taxon>Alkalibacterium</taxon>
    </lineage>
</organism>
<dbReference type="InterPro" id="IPR050469">
    <property type="entry name" value="Diguanylate_Cyclase"/>
</dbReference>
<dbReference type="SUPFAM" id="SSF55073">
    <property type="entry name" value="Nucleotide cyclase"/>
    <property type="match status" value="1"/>
</dbReference>
<dbReference type="NCBIfam" id="TIGR00254">
    <property type="entry name" value="GGDEF"/>
    <property type="match status" value="1"/>
</dbReference>
<dbReference type="Gene3D" id="3.30.70.270">
    <property type="match status" value="1"/>
</dbReference>
<feature type="transmembrane region" description="Helical" evidence="6">
    <location>
        <begin position="136"/>
        <end position="153"/>
    </location>
</feature>
<evidence type="ECO:0000313" key="8">
    <source>
        <dbReference type="EMBL" id="SFB96446.1"/>
    </source>
</evidence>
<feature type="transmembrane region" description="Helical" evidence="6">
    <location>
        <begin position="68"/>
        <end position="93"/>
    </location>
</feature>
<feature type="domain" description="GGDEF" evidence="7">
    <location>
        <begin position="227"/>
        <end position="358"/>
    </location>
</feature>
<evidence type="ECO:0000256" key="1">
    <source>
        <dbReference type="ARBA" id="ARBA00004651"/>
    </source>
</evidence>
<keyword evidence="4 6" id="KW-1133">Transmembrane helix</keyword>
<sequence length="358" mass="40585">MVPDLFVNFSIVISLIFIYMQVRWRSHKKSSVPGLSMIIDGLSGGFLGYLLMYFSIRVNGDTILDFRYIPVMLLVLFVGKRPALISSLVIGLSRFQIGAGRSAESAVYLIGILLAGYLVLDEFFKNKENILKKGMFFTLYSNIIVTFFLIYLIEGMNLAPLILLFWLISTLAGMSAVYLVNYIRNSEYLFNKYQIESSTDFLTGLSNVRRFEAFWEKVSLEAQMNQESVALIMLDIDHFKRTNDAYGHSAGDYVLVELGRILEEVIHKNGMAFRKGGEEFAVVLPKSDKAEAVQLAEAIRRKVEQHHFITHNLISIPVTVSIGVTVYPETINQLSDMIEMADVLLYKSKHEGRNRVSV</sequence>
<dbReference type="Proteomes" id="UP000199612">
    <property type="component" value="Unassembled WGS sequence"/>
</dbReference>
<dbReference type="GO" id="GO:0052621">
    <property type="term" value="F:diguanylate cyclase activity"/>
    <property type="evidence" value="ECO:0007669"/>
    <property type="project" value="TreeGrafter"/>
</dbReference>
<dbReference type="PANTHER" id="PTHR45138">
    <property type="entry name" value="REGULATORY COMPONENTS OF SENSORY TRANSDUCTION SYSTEM"/>
    <property type="match status" value="1"/>
</dbReference>
<protein>
    <submittedName>
        <fullName evidence="8">Diguanylate cyclase</fullName>
    </submittedName>
</protein>
<feature type="transmembrane region" description="Helical" evidence="6">
    <location>
        <begin position="34"/>
        <end position="56"/>
    </location>
</feature>
<proteinExistence type="predicted"/>
<evidence type="ECO:0000313" key="9">
    <source>
        <dbReference type="Proteomes" id="UP000199612"/>
    </source>
</evidence>
<dbReference type="InterPro" id="IPR011620">
    <property type="entry name" value="Sig_transdc_His_kinase_LytS_TM"/>
</dbReference>
<name>A0A1I1FBY0_9LACT</name>
<dbReference type="PROSITE" id="PS50887">
    <property type="entry name" value="GGDEF"/>
    <property type="match status" value="1"/>
</dbReference>
<evidence type="ECO:0000259" key="7">
    <source>
        <dbReference type="PROSITE" id="PS50887"/>
    </source>
</evidence>
<feature type="transmembrane region" description="Helical" evidence="6">
    <location>
        <begin position="159"/>
        <end position="183"/>
    </location>
</feature>
<evidence type="ECO:0000256" key="2">
    <source>
        <dbReference type="ARBA" id="ARBA00022475"/>
    </source>
</evidence>